<dbReference type="EMBL" id="UZAL01038645">
    <property type="protein sequence ID" value="VDP74082.1"/>
    <property type="molecule type" value="Genomic_DNA"/>
</dbReference>
<keyword evidence="6" id="KW-0472">Membrane</keyword>
<dbReference type="GO" id="GO:0000139">
    <property type="term" value="C:Golgi membrane"/>
    <property type="evidence" value="ECO:0007669"/>
    <property type="project" value="UniProtKB-SubCell"/>
</dbReference>
<dbReference type="InterPro" id="IPR019177">
    <property type="entry name" value="Golgin_subfamily_A_member_5"/>
</dbReference>
<keyword evidence="2" id="KW-0812">Transmembrane</keyword>
<reference evidence="7 8" key="1">
    <citation type="submission" date="2018-11" db="EMBL/GenBank/DDBJ databases">
        <authorList>
            <consortium name="Pathogen Informatics"/>
        </authorList>
    </citation>
    <scope>NUCLEOTIDE SEQUENCE [LARGE SCALE GENOMIC DNA]</scope>
    <source>
        <strain>Denwood</strain>
        <strain evidence="8">Zambia</strain>
    </source>
</reference>
<keyword evidence="8" id="KW-1185">Reference proteome</keyword>
<gene>
    <name evidence="7" type="ORF">SMTD_LOCUS17389</name>
</gene>
<evidence type="ECO:0000256" key="2">
    <source>
        <dbReference type="ARBA" id="ARBA00022692"/>
    </source>
</evidence>
<dbReference type="GO" id="GO:0007030">
    <property type="term" value="P:Golgi organization"/>
    <property type="evidence" value="ECO:0007669"/>
    <property type="project" value="InterPro"/>
</dbReference>
<evidence type="ECO:0000256" key="3">
    <source>
        <dbReference type="ARBA" id="ARBA00022989"/>
    </source>
</evidence>
<keyword evidence="5" id="KW-0175">Coiled coil</keyword>
<accession>A0A183PSQ3</accession>
<evidence type="ECO:0000313" key="7">
    <source>
        <dbReference type="EMBL" id="VDP74082.1"/>
    </source>
</evidence>
<keyword evidence="4" id="KW-0333">Golgi apparatus</keyword>
<dbReference type="Proteomes" id="UP000269396">
    <property type="component" value="Unassembled WGS sequence"/>
</dbReference>
<name>A0A183PSQ3_9TREM</name>
<proteinExistence type="predicted"/>
<evidence type="ECO:0000313" key="8">
    <source>
        <dbReference type="Proteomes" id="UP000269396"/>
    </source>
</evidence>
<organism evidence="7 8">
    <name type="scientific">Schistosoma mattheei</name>
    <dbReference type="NCBI Taxonomy" id="31246"/>
    <lineage>
        <taxon>Eukaryota</taxon>
        <taxon>Metazoa</taxon>
        <taxon>Spiralia</taxon>
        <taxon>Lophotrochozoa</taxon>
        <taxon>Platyhelminthes</taxon>
        <taxon>Trematoda</taxon>
        <taxon>Digenea</taxon>
        <taxon>Strigeidida</taxon>
        <taxon>Schistosomatoidea</taxon>
        <taxon>Schistosomatidae</taxon>
        <taxon>Schistosoma</taxon>
    </lineage>
</organism>
<protein>
    <submittedName>
        <fullName evidence="7">Uncharacterized protein</fullName>
    </submittedName>
</protein>
<dbReference type="Pfam" id="PF09787">
    <property type="entry name" value="Golgin_A5"/>
    <property type="match status" value="1"/>
</dbReference>
<evidence type="ECO:0000256" key="6">
    <source>
        <dbReference type="ARBA" id="ARBA00023136"/>
    </source>
</evidence>
<dbReference type="AlphaFoldDB" id="A0A183PSQ3"/>
<evidence type="ECO:0000256" key="5">
    <source>
        <dbReference type="ARBA" id="ARBA00023054"/>
    </source>
</evidence>
<evidence type="ECO:0000256" key="1">
    <source>
        <dbReference type="ARBA" id="ARBA00004394"/>
    </source>
</evidence>
<evidence type="ECO:0000256" key="4">
    <source>
        <dbReference type="ARBA" id="ARBA00023034"/>
    </source>
</evidence>
<sequence length="168" mass="18749">MLLSYDFNIKYQSTNTIGQADALSRLIGVQHPGPEDIIIASTAVDPEIRSIVADAIRNTPVSSDEVREETLRDPTLQEDTPIPKQLRPLAYRVDNFGIQIVNSFRRFPVIRLTVIIYLIILHLSIIIVSFMPVDNMNKKTVAVGGSSKLVIENPPVEANRLPHVLNKP</sequence>
<keyword evidence="3" id="KW-1133">Transmembrane helix</keyword>
<comment type="subcellular location">
    <subcellularLocation>
        <location evidence="1">Golgi apparatus membrane</location>
    </subcellularLocation>
</comment>